<comment type="caution">
    <text evidence="4">The sequence shown here is derived from an EMBL/GenBank/DDBJ whole genome shotgun (WGS) entry which is preliminary data.</text>
</comment>
<dbReference type="InterPro" id="IPR013783">
    <property type="entry name" value="Ig-like_fold"/>
</dbReference>
<evidence type="ECO:0000256" key="2">
    <source>
        <dbReference type="SAM" id="MobiDB-lite"/>
    </source>
</evidence>
<dbReference type="Gene3D" id="2.60.40.10">
    <property type="entry name" value="Immunoglobulins"/>
    <property type="match status" value="1"/>
</dbReference>
<dbReference type="Proteomes" id="UP000230729">
    <property type="component" value="Unassembled WGS sequence"/>
</dbReference>
<protein>
    <recommendedName>
        <fullName evidence="3">Fibronectin type-III domain-containing protein</fullName>
    </recommendedName>
</protein>
<dbReference type="SMART" id="SM00060">
    <property type="entry name" value="FN3"/>
    <property type="match status" value="4"/>
</dbReference>
<feature type="non-terminal residue" evidence="4">
    <location>
        <position position="1"/>
    </location>
</feature>
<dbReference type="EMBL" id="PCSD01000006">
    <property type="protein sequence ID" value="PIP34171.1"/>
    <property type="molecule type" value="Genomic_DNA"/>
</dbReference>
<dbReference type="Pfam" id="PF16656">
    <property type="entry name" value="Pur_ac_phosph_N"/>
    <property type="match status" value="2"/>
</dbReference>
<dbReference type="InterPro" id="IPR039331">
    <property type="entry name" value="PAPs-like"/>
</dbReference>
<sequence length="624" mass="68121">WPLWPLSAVLESDNYVIFENVHHEFDGPVISAVACGGGVEKMTVSWTTDVLADAFVEYSQDSGLANSKEQGTSALAGTNHSVEVNGLTAGTYYYRVKSRRVNGGLSIDSSIRSCVAAAAPAEAPPAPSSAGGGGVIIIDKNDKIAPAITNFALTAKSADSLTFSWETDEPATSFIEYGLSNSYGETVGSWASNTKHQITVKNLTPASVYQARALSSDGSGNVGKSENLAAATAETGEESAIEEETRPETAETEDPAELVQRASARLAELLNQFSGQLSLNMVGDLVSLQYTTLSQLANLLPAPLLSGEPRVETSANSVVIYWSTNKETNSQVALAPETRYAPTTKEPYQMVVGSANTFVLDHEVRIFNLEPDTNYHYQIRSAPRVGQAAVSRDFIFRTRLSALEITSFFPQIIDQQTVTVKWVTNKEADSAITFAPYRGNELAVNESKTLKDNNLSVIHELTINELKEGVKYDLELISQDEAGNVAREIIARFATSEDDLPPQISRIQADATIFVDQQSRIQTIISWQTNEPATTKVYYQTGVTAGDLEEMESTESRPEYVKDHVALITKFKPGLVYSFRVESMDSGGNVSLSNVHTFMTPKQKESIFQLIMRILENTFGWLKR</sequence>
<proteinExistence type="predicted"/>
<reference evidence="4 5" key="1">
    <citation type="submission" date="2017-09" db="EMBL/GenBank/DDBJ databases">
        <title>Depth-based differentiation of microbial function through sediment-hosted aquifers and enrichment of novel symbionts in the deep terrestrial subsurface.</title>
        <authorList>
            <person name="Probst A.J."/>
            <person name="Ladd B."/>
            <person name="Jarett J.K."/>
            <person name="Geller-Mcgrath D.E."/>
            <person name="Sieber C.M."/>
            <person name="Emerson J.B."/>
            <person name="Anantharaman K."/>
            <person name="Thomas B.C."/>
            <person name="Malmstrom R."/>
            <person name="Stieglmeier M."/>
            <person name="Klingl A."/>
            <person name="Woyke T."/>
            <person name="Ryan C.M."/>
            <person name="Banfield J.F."/>
        </authorList>
    </citation>
    <scope>NUCLEOTIDE SEQUENCE [LARGE SCALE GENOMIC DNA]</scope>
    <source>
        <strain evidence="4">CG23_combo_of_CG06-09_8_20_14_all_49_15</strain>
    </source>
</reference>
<dbReference type="PANTHER" id="PTHR22953:SF153">
    <property type="entry name" value="PURPLE ACID PHOSPHATASE"/>
    <property type="match status" value="1"/>
</dbReference>
<feature type="domain" description="Fibronectin type-III" evidence="3">
    <location>
        <begin position="300"/>
        <end position="401"/>
    </location>
</feature>
<dbReference type="InterPro" id="IPR003961">
    <property type="entry name" value="FN3_dom"/>
</dbReference>
<dbReference type="PROSITE" id="PS50853">
    <property type="entry name" value="FN3"/>
    <property type="match status" value="2"/>
</dbReference>
<evidence type="ECO:0000256" key="1">
    <source>
        <dbReference type="ARBA" id="ARBA00022729"/>
    </source>
</evidence>
<evidence type="ECO:0000313" key="5">
    <source>
        <dbReference type="Proteomes" id="UP000230729"/>
    </source>
</evidence>
<gene>
    <name evidence="4" type="ORF">COX22_00415</name>
</gene>
<dbReference type="GO" id="GO:0046872">
    <property type="term" value="F:metal ion binding"/>
    <property type="evidence" value="ECO:0007669"/>
    <property type="project" value="InterPro"/>
</dbReference>
<evidence type="ECO:0000313" key="4">
    <source>
        <dbReference type="EMBL" id="PIP34171.1"/>
    </source>
</evidence>
<dbReference type="CDD" id="cd00063">
    <property type="entry name" value="FN3"/>
    <property type="match status" value="1"/>
</dbReference>
<dbReference type="GO" id="GO:0003993">
    <property type="term" value="F:acid phosphatase activity"/>
    <property type="evidence" value="ECO:0007669"/>
    <property type="project" value="InterPro"/>
</dbReference>
<dbReference type="PANTHER" id="PTHR22953">
    <property type="entry name" value="ACID PHOSPHATASE RELATED"/>
    <property type="match status" value="1"/>
</dbReference>
<feature type="region of interest" description="Disordered" evidence="2">
    <location>
        <begin position="230"/>
        <end position="256"/>
    </location>
</feature>
<dbReference type="SUPFAM" id="SSF49363">
    <property type="entry name" value="Purple acid phosphatase, N-terminal domain"/>
    <property type="match status" value="3"/>
</dbReference>
<dbReference type="Gene3D" id="2.60.40.380">
    <property type="entry name" value="Purple acid phosphatase-like, N-terminal"/>
    <property type="match status" value="2"/>
</dbReference>
<organism evidence="4 5">
    <name type="scientific">Candidatus Falkowbacteria bacterium CG23_combo_of_CG06-09_8_20_14_all_49_15</name>
    <dbReference type="NCBI Taxonomy" id="1974572"/>
    <lineage>
        <taxon>Bacteria</taxon>
        <taxon>Candidatus Falkowiibacteriota</taxon>
    </lineage>
</organism>
<keyword evidence="1" id="KW-0732">Signal</keyword>
<dbReference type="InterPro" id="IPR008963">
    <property type="entry name" value="Purple_acid_Pase-like_N"/>
</dbReference>
<accession>A0A2G9ZM51</accession>
<feature type="domain" description="Fibronectin type-III" evidence="3">
    <location>
        <begin position="147"/>
        <end position="238"/>
    </location>
</feature>
<dbReference type="InterPro" id="IPR015914">
    <property type="entry name" value="PAPs_N"/>
</dbReference>
<name>A0A2G9ZM51_9BACT</name>
<evidence type="ECO:0000259" key="3">
    <source>
        <dbReference type="PROSITE" id="PS50853"/>
    </source>
</evidence>
<dbReference type="AlphaFoldDB" id="A0A2G9ZM51"/>